<keyword evidence="1" id="KW-0732">Signal</keyword>
<reference evidence="3" key="1">
    <citation type="journal article" date="2014" name="FEMS Microbiol. Lett.">
        <title>Draft Genomic DNA Sequence of the Facultatively Methylotrophic Bacterium Acidomonas methanolica type strain MB58.</title>
        <authorList>
            <person name="Higashiura N."/>
            <person name="Hadano H."/>
            <person name="Hirakawa H."/>
            <person name="Matsutani M."/>
            <person name="Takabe S."/>
            <person name="Matsushita K."/>
            <person name="Azuma Y."/>
        </authorList>
    </citation>
    <scope>NUCLEOTIDE SEQUENCE [LARGE SCALE GENOMIC DNA]</scope>
    <source>
        <strain evidence="3">MB58</strain>
    </source>
</reference>
<organism evidence="2 3">
    <name type="scientific">Acidomonas methanolica NBRC 104435</name>
    <dbReference type="NCBI Taxonomy" id="1231351"/>
    <lineage>
        <taxon>Bacteria</taxon>
        <taxon>Pseudomonadati</taxon>
        <taxon>Pseudomonadota</taxon>
        <taxon>Alphaproteobacteria</taxon>
        <taxon>Acetobacterales</taxon>
        <taxon>Acetobacteraceae</taxon>
        <taxon>Acidomonas</taxon>
    </lineage>
</organism>
<reference evidence="2 3" key="2">
    <citation type="journal article" date="2014" name="FEMS Microbiol. Lett.">
        <title>Draft genomic DNA sequence of the facultatively methylotrophic bacterium Acidomonas methanolica type strain MB58.</title>
        <authorList>
            <person name="Higashiura N."/>
            <person name="Hadano H."/>
            <person name="Hirakawa H."/>
            <person name="Matsutani M."/>
            <person name="Takabe S."/>
            <person name="Matsushita K."/>
            <person name="Azuma Y."/>
        </authorList>
    </citation>
    <scope>NUCLEOTIDE SEQUENCE [LARGE SCALE GENOMIC DNA]</scope>
    <source>
        <strain evidence="2 3">MB58</strain>
    </source>
</reference>
<gene>
    <name evidence="2" type="ORF">Amme_008_022</name>
</gene>
<evidence type="ECO:0000313" key="2">
    <source>
        <dbReference type="EMBL" id="GAJ27857.1"/>
    </source>
</evidence>
<evidence type="ECO:0000256" key="1">
    <source>
        <dbReference type="SAM" id="SignalP"/>
    </source>
</evidence>
<accession>A0A023D156</accession>
<feature type="chain" id="PRO_5030001257" description="DUF2946 domain-containing protein" evidence="1">
    <location>
        <begin position="26"/>
        <end position="126"/>
    </location>
</feature>
<protein>
    <recommendedName>
        <fullName evidence="4">DUF2946 domain-containing protein</fullName>
    </recommendedName>
</protein>
<dbReference type="EMBL" id="BAND01000008">
    <property type="protein sequence ID" value="GAJ27857.1"/>
    <property type="molecule type" value="Genomic_DNA"/>
</dbReference>
<dbReference type="Proteomes" id="UP000019760">
    <property type="component" value="Unassembled WGS sequence"/>
</dbReference>
<proteinExistence type="predicted"/>
<name>A0A023D156_ACIMT</name>
<keyword evidence="3" id="KW-1185">Reference proteome</keyword>
<sequence>MKNGLIRILMVAAVFLAALTQAGVAAVLPAPHAVTSCCKDHPAAQPVARLPDTQAVAAAAFHPATTHAPGKCPCALIGCVISLPSLAPRHSASMRAPLFASVDFFAATHGAPAGILVYPDTPPPRV</sequence>
<evidence type="ECO:0008006" key="4">
    <source>
        <dbReference type="Google" id="ProtNLM"/>
    </source>
</evidence>
<dbReference type="RefSeq" id="WP_042055777.1">
    <property type="nucleotide sequence ID" value="NZ_BAND01000008.1"/>
</dbReference>
<dbReference type="AlphaFoldDB" id="A0A023D156"/>
<comment type="caution">
    <text evidence="2">The sequence shown here is derived from an EMBL/GenBank/DDBJ whole genome shotgun (WGS) entry which is preliminary data.</text>
</comment>
<evidence type="ECO:0000313" key="3">
    <source>
        <dbReference type="Proteomes" id="UP000019760"/>
    </source>
</evidence>
<feature type="signal peptide" evidence="1">
    <location>
        <begin position="1"/>
        <end position="25"/>
    </location>
</feature>